<organism evidence="3 4">
    <name type="scientific">Thomasclavelia cocleata</name>
    <dbReference type="NCBI Taxonomy" id="69824"/>
    <lineage>
        <taxon>Bacteria</taxon>
        <taxon>Bacillati</taxon>
        <taxon>Bacillota</taxon>
        <taxon>Erysipelotrichia</taxon>
        <taxon>Erysipelotrichales</taxon>
        <taxon>Coprobacillaceae</taxon>
        <taxon>Thomasclavelia</taxon>
    </lineage>
</organism>
<dbReference type="InterPro" id="IPR013783">
    <property type="entry name" value="Ig-like_fold"/>
</dbReference>
<proteinExistence type="predicted"/>
<evidence type="ECO:0000256" key="1">
    <source>
        <dbReference type="SAM" id="MobiDB-lite"/>
    </source>
</evidence>
<protein>
    <recommendedName>
        <fullName evidence="5">Pesticidal crystal protein Cry22Aa Ig-like domain-containing protein</fullName>
    </recommendedName>
</protein>
<reference evidence="3 4" key="1">
    <citation type="journal article" date="2020" name="Microbiome">
        <title>Single-cell genomics of uncultured bacteria reveals dietary fiber responders in the mouse gut microbiota.</title>
        <authorList>
            <person name="Chijiiwa R."/>
            <person name="Hosokawa M."/>
            <person name="Kogawa M."/>
            <person name="Nishikawa Y."/>
            <person name="Ide K."/>
            <person name="Sakanashi C."/>
            <person name="Takahashi K."/>
            <person name="Takeyama H."/>
        </authorList>
    </citation>
    <scope>NUCLEOTIDE SEQUENCE [LARGE SCALE GENOMIC DNA]</scope>
    <source>
        <strain evidence="3">IMSAGC_017</strain>
    </source>
</reference>
<evidence type="ECO:0000313" key="4">
    <source>
        <dbReference type="Proteomes" id="UP000490821"/>
    </source>
</evidence>
<dbReference type="Proteomes" id="UP000490821">
    <property type="component" value="Unassembled WGS sequence"/>
</dbReference>
<dbReference type="EMBL" id="BLMI01000238">
    <property type="protein sequence ID" value="GFI41909.1"/>
    <property type="molecule type" value="Genomic_DNA"/>
</dbReference>
<feature type="transmembrane region" description="Helical" evidence="2">
    <location>
        <begin position="7"/>
        <end position="27"/>
    </location>
</feature>
<evidence type="ECO:0008006" key="5">
    <source>
        <dbReference type="Google" id="ProtNLM"/>
    </source>
</evidence>
<dbReference type="Gene3D" id="2.60.40.10">
    <property type="entry name" value="Immunoglobulins"/>
    <property type="match status" value="1"/>
</dbReference>
<name>A0A829ZCU5_9FIRM</name>
<gene>
    <name evidence="3" type="ORF">IMSAGC017_01955</name>
</gene>
<keyword evidence="2" id="KW-1133">Transmembrane helix</keyword>
<accession>A0A829ZCU5</accession>
<feature type="compositionally biased region" description="Low complexity" evidence="1">
    <location>
        <begin position="192"/>
        <end position="217"/>
    </location>
</feature>
<comment type="caution">
    <text evidence="3">The sequence shown here is derived from an EMBL/GenBank/DDBJ whole genome shotgun (WGS) entry which is preliminary data.</text>
</comment>
<keyword evidence="2" id="KW-0812">Transmembrane</keyword>
<feature type="region of interest" description="Disordered" evidence="1">
    <location>
        <begin position="187"/>
        <end position="218"/>
    </location>
</feature>
<dbReference type="AlphaFoldDB" id="A0A829ZCU5"/>
<sequence length="282" mass="32042">MSTKKSIIFSIACILILASVFGTWYYMEQKNIAYKEIYLEFKTPEDSYEIDDQLDPLSFIKKTNVKDVEYPEINPKSIGDHTYVYVAKDGWGNRKEYILKLNFVDPIKPVLTLSTDFIEVYEGEEIDFNSYVLEAYDEIDGKLDVEIDVPKDLQVGEYEIKYTVTDKHKNIVSSILHLKINSKPIEKPVEGNLNSNSNTSNQNNNKVSNKSNHSSSSDVYKNNSIFLPSSKIFTFDEYGSIANTEAKAKAYGDSNCPSGHSWICNPYSNAEGDVIGYIVMFK</sequence>
<keyword evidence="2" id="KW-0472">Membrane</keyword>
<evidence type="ECO:0000313" key="3">
    <source>
        <dbReference type="EMBL" id="GFI41909.1"/>
    </source>
</evidence>
<evidence type="ECO:0000256" key="2">
    <source>
        <dbReference type="SAM" id="Phobius"/>
    </source>
</evidence>